<dbReference type="Pfam" id="PF05171">
    <property type="entry name" value="HemS"/>
    <property type="match status" value="2"/>
</dbReference>
<evidence type="ECO:0000313" key="3">
    <source>
        <dbReference type="EMBL" id="MRV75976.1"/>
    </source>
</evidence>
<dbReference type="RefSeq" id="WP_154381038.1">
    <property type="nucleotide sequence ID" value="NZ_WKJJ01000026.1"/>
</dbReference>
<dbReference type="AlphaFoldDB" id="A0A7X2LVX9"/>
<dbReference type="InterPro" id="IPR007845">
    <property type="entry name" value="HemS/ChuX_dom"/>
</dbReference>
<dbReference type="Gene3D" id="3.40.1570.10">
    <property type="entry name" value="HemS/ChuS/ChuX like domains"/>
    <property type="match status" value="2"/>
</dbReference>
<accession>A0A7X2LVX9</accession>
<comment type="caution">
    <text evidence="3">The sequence shown here is derived from an EMBL/GenBank/DDBJ whole genome shotgun (WGS) entry which is preliminary data.</text>
</comment>
<dbReference type="PROSITE" id="PS51318">
    <property type="entry name" value="TAT"/>
    <property type="match status" value="1"/>
</dbReference>
<feature type="domain" description="Haemin-degrading HemS/ChuX" evidence="2">
    <location>
        <begin position="237"/>
        <end position="362"/>
    </location>
</feature>
<dbReference type="EMBL" id="WKJJ01000026">
    <property type="protein sequence ID" value="MRV75976.1"/>
    <property type="molecule type" value="Genomic_DNA"/>
</dbReference>
<keyword evidence="4" id="KW-1185">Reference proteome</keyword>
<reference evidence="3 4" key="1">
    <citation type="submission" date="2019-11" db="EMBL/GenBank/DDBJ databases">
        <title>Novel species isolated from a subtropical stream in China.</title>
        <authorList>
            <person name="Lu H."/>
        </authorList>
    </citation>
    <scope>NUCLEOTIDE SEQUENCE [LARGE SCALE GENOMIC DNA]</scope>
    <source>
        <strain evidence="3 4">FT92W</strain>
    </source>
</reference>
<dbReference type="InterPro" id="IPR053733">
    <property type="entry name" value="Heme_Transport_Util_sf"/>
</dbReference>
<feature type="signal peptide" evidence="1">
    <location>
        <begin position="1"/>
        <end position="27"/>
    </location>
</feature>
<name>A0A7X2LVX9_9BURK</name>
<evidence type="ECO:0000313" key="4">
    <source>
        <dbReference type="Proteomes" id="UP000446768"/>
    </source>
</evidence>
<gene>
    <name evidence="3" type="ORF">GJ700_30110</name>
</gene>
<protein>
    <submittedName>
        <fullName evidence="3">Hemin-degrading factor</fullName>
    </submittedName>
</protein>
<dbReference type="Proteomes" id="UP000446768">
    <property type="component" value="Unassembled WGS sequence"/>
</dbReference>
<feature type="chain" id="PRO_5031568774" evidence="1">
    <location>
        <begin position="28"/>
        <end position="366"/>
    </location>
</feature>
<proteinExistence type="predicted"/>
<keyword evidence="1" id="KW-0732">Signal</keyword>
<dbReference type="GO" id="GO:0006826">
    <property type="term" value="P:iron ion transport"/>
    <property type="evidence" value="ECO:0007669"/>
    <property type="project" value="InterPro"/>
</dbReference>
<evidence type="ECO:0000259" key="2">
    <source>
        <dbReference type="Pfam" id="PF05171"/>
    </source>
</evidence>
<dbReference type="InterPro" id="IPR006311">
    <property type="entry name" value="TAT_signal"/>
</dbReference>
<feature type="domain" description="Haemin-degrading HemS/ChuX" evidence="2">
    <location>
        <begin position="44"/>
        <end position="182"/>
    </location>
</feature>
<organism evidence="3 4">
    <name type="scientific">Pseudoduganella rivuli</name>
    <dbReference type="NCBI Taxonomy" id="2666085"/>
    <lineage>
        <taxon>Bacteria</taxon>
        <taxon>Pseudomonadati</taxon>
        <taxon>Pseudomonadota</taxon>
        <taxon>Betaproteobacteria</taxon>
        <taxon>Burkholderiales</taxon>
        <taxon>Oxalobacteraceae</taxon>
        <taxon>Telluria group</taxon>
        <taxon>Pseudoduganella</taxon>
    </lineage>
</organism>
<sequence length="366" mass="39262">MTIQPVRRRLLACSGALLLARAMPARAAAPDAVPPFIPVRDGARALAATIGPNVVLLNTANNAARDIMRRALDFGHIMAQTGNELAVMERTGVAMRLEREGDAPASDAAGDAQGRNVAGGYVGGDIDLNFNFDAWRHAFAVTRRGNDGSVTRSLEFFDAHGDAVHTLYLRNEAAGGLFDMLARDFRAPEQRLSLEAAPAPAKAEEKPDSAIDIRQFRQAWLTMADPGQFGAIMADFGVTREQALRLAPPGMARQLGGDAVRRLLDDVVRHRLPIMVLVGNAGITQRYTGLIANVAGDTVACTAQAPGFSLRLRDSAFHSGYAVRRAGVTSVEFFGKDGELAVAFLGVRERARPQAWDEVIQGLPKA</sequence>
<dbReference type="SUPFAM" id="SSF144064">
    <property type="entry name" value="Heme iron utilization protein-like"/>
    <property type="match status" value="1"/>
</dbReference>
<evidence type="ECO:0000256" key="1">
    <source>
        <dbReference type="SAM" id="SignalP"/>
    </source>
</evidence>